<name>A0AAJ4XTN9_9BASI</name>
<accession>A0AAJ4XTN9</accession>
<feature type="region of interest" description="Disordered" evidence="1">
    <location>
        <begin position="681"/>
        <end position="711"/>
    </location>
</feature>
<comment type="caution">
    <text evidence="2">The sequence shown here is derived from an EMBL/GenBank/DDBJ whole genome shotgun (WGS) entry which is preliminary data.</text>
</comment>
<evidence type="ECO:0000313" key="3">
    <source>
        <dbReference type="Proteomes" id="UP001294444"/>
    </source>
</evidence>
<dbReference type="AlphaFoldDB" id="A0AAJ4XTN9"/>
<feature type="compositionally biased region" description="Basic residues" evidence="1">
    <location>
        <begin position="43"/>
        <end position="57"/>
    </location>
</feature>
<protein>
    <submittedName>
        <fullName evidence="2">Uncharacterized protein</fullName>
    </submittedName>
</protein>
<dbReference type="Proteomes" id="UP001294444">
    <property type="component" value="Unassembled WGS sequence"/>
</dbReference>
<organism evidence="2 3">
    <name type="scientific">Melanopsichium pennsylvanicum</name>
    <dbReference type="NCBI Taxonomy" id="63383"/>
    <lineage>
        <taxon>Eukaryota</taxon>
        <taxon>Fungi</taxon>
        <taxon>Dikarya</taxon>
        <taxon>Basidiomycota</taxon>
        <taxon>Ustilaginomycotina</taxon>
        <taxon>Ustilaginomycetes</taxon>
        <taxon>Ustilaginales</taxon>
        <taxon>Ustilaginaceae</taxon>
        <taxon>Melanopsichium</taxon>
    </lineage>
</organism>
<feature type="region of interest" description="Disordered" evidence="1">
    <location>
        <begin position="152"/>
        <end position="173"/>
    </location>
</feature>
<sequence length="832" mass="93062">MSFSTAFHSLRFPARSIAVSQLPRILALPTGSRTSSNISYGRRSPHSTRKTVPHAPHRHLDEAGPSRCFCTSHSNNKASELPLEELHYESSLDNYRHAQLSTSKDYWQFANTSSSTTSRFDAEPRTQSRGRASTSIHYDFAQSIPIRNLLSEAHQSSSQEQQQQQQQQQQQIHAPANDFFTPSVEQRPNQVKRAETVPDRIQSFTSPALQKSYIGSLNAIQRDALDSRVMVLIRSGERSMAALSAVYGELTAQEREQVCCSIMTHCIKHSDDPRFIFDLYRSWSSTIHIALDVPPGSTRTMIRRMQSDTLYLCATFLHRAGLIRQAARVVGDSRLKPSQSRYLLERLIYDLKLSPTLHTLQRQFKMSDTTDQLALHPSATFITTDTFAAVDARLAAREICDTMMNLMADGLSFRRKAINRTLKILCLTRARSRIVRLLRAAQRRAQIDLLVNEAGVHGGQSGELRTAGGFSRLRTEQVKPPQVVSTKVMEGAMRVLCAQGSLGARTAYELLSALDPLQRSATMYDALMTVYGNASIGPVSPTESGVTTLQLGSSSAERYLTVDEQLWTDMCSLSHLSGPTLQTISARIVCHARTRNLELIKCDLAYLRSSKLGTLHDLTNKAKLSIVRCCIESGSLLTGFRYATILLKRSLHSSNPTFGPDIVNTLLLAAQHIHINTSTITTASSSSSTSSSSSSSPPSSARRSGGRRSTPSRAQLLKRFLRHFSHLDRKFHPLLRPGLETLQLFIRLLDRHAQWIETRTLWNMLKVIGKHFGKENTKLVPVLEVFVKMFEKKEGEIDSVTELKRLIDLLKKRETQKGEFVSISKEECNPNG</sequence>
<gene>
    <name evidence="2" type="ORF">MEPE_06527</name>
</gene>
<feature type="region of interest" description="Disordered" evidence="1">
    <location>
        <begin position="31"/>
        <end position="62"/>
    </location>
</feature>
<feature type="region of interest" description="Disordered" evidence="1">
    <location>
        <begin position="113"/>
        <end position="135"/>
    </location>
</feature>
<reference evidence="2" key="1">
    <citation type="submission" date="2023-10" db="EMBL/GenBank/DDBJ databases">
        <authorList>
            <person name="Guldener U."/>
        </authorList>
    </citation>
    <scope>NUCLEOTIDE SEQUENCE</scope>
    <source>
        <strain evidence="2">Mp4</strain>
    </source>
</reference>
<feature type="compositionally biased region" description="Low complexity" evidence="1">
    <location>
        <begin position="155"/>
        <end position="171"/>
    </location>
</feature>
<evidence type="ECO:0000256" key="1">
    <source>
        <dbReference type="SAM" id="MobiDB-lite"/>
    </source>
</evidence>
<keyword evidence="3" id="KW-1185">Reference proteome</keyword>
<proteinExistence type="predicted"/>
<dbReference type="EMBL" id="OAPG01000021">
    <property type="protein sequence ID" value="SNX87816.1"/>
    <property type="molecule type" value="Genomic_DNA"/>
</dbReference>
<evidence type="ECO:0000313" key="2">
    <source>
        <dbReference type="EMBL" id="SNX87816.1"/>
    </source>
</evidence>